<proteinExistence type="predicted"/>
<organism evidence="2 3">
    <name type="scientific">Methanobrevibacter millerae</name>
    <dbReference type="NCBI Taxonomy" id="230361"/>
    <lineage>
        <taxon>Archaea</taxon>
        <taxon>Methanobacteriati</taxon>
        <taxon>Methanobacteriota</taxon>
        <taxon>Methanomada group</taxon>
        <taxon>Methanobacteria</taxon>
        <taxon>Methanobacteriales</taxon>
        <taxon>Methanobacteriaceae</taxon>
        <taxon>Methanobrevibacter</taxon>
    </lineage>
</organism>
<dbReference type="EMBL" id="SUTE01000002">
    <property type="protein sequence ID" value="MBE6504221.1"/>
    <property type="molecule type" value="Genomic_DNA"/>
</dbReference>
<dbReference type="Proteomes" id="UP000762703">
    <property type="component" value="Unassembled WGS sequence"/>
</dbReference>
<reference evidence="2" key="1">
    <citation type="submission" date="2019-04" db="EMBL/GenBank/DDBJ databases">
        <title>Evolution of Biomass-Degrading Anaerobic Consortia Revealed by Metagenomics.</title>
        <authorList>
            <person name="Peng X."/>
        </authorList>
    </citation>
    <scope>NUCLEOTIDE SEQUENCE</scope>
    <source>
        <strain evidence="2">SIG12</strain>
    </source>
</reference>
<dbReference type="AlphaFoldDB" id="A0A8T3VHI0"/>
<feature type="coiled-coil region" evidence="1">
    <location>
        <begin position="7"/>
        <end position="34"/>
    </location>
</feature>
<protein>
    <submittedName>
        <fullName evidence="2">Uncharacterized protein</fullName>
    </submittedName>
</protein>
<sequence length="207" mass="23818">MSDLSELIKINKNIEAQNEEIIRLLKKIAGEDEKTPKNIVENQLKPFPEHPFDFSTLAYDDLEEEEVELPDVSEVENPHFEESLDIGEVYFMQDFNPFKISIKNNELIIDNFDGSHKASDYNMAQVVVNELAKNNKSFDESTVILPESVSGNLALTLEKCIAEGAKKVFGPWKSMMELLNAPEYLQTKLQLDFYKTEDHLIERVFKE</sequence>
<gene>
    <name evidence="2" type="ORF">E7Z73_00555</name>
</gene>
<evidence type="ECO:0000256" key="1">
    <source>
        <dbReference type="SAM" id="Coils"/>
    </source>
</evidence>
<evidence type="ECO:0000313" key="3">
    <source>
        <dbReference type="Proteomes" id="UP000762703"/>
    </source>
</evidence>
<dbReference type="RefSeq" id="WP_303735860.1">
    <property type="nucleotide sequence ID" value="NZ_SUTE01000002.1"/>
</dbReference>
<accession>A0A8T3VHI0</accession>
<evidence type="ECO:0000313" key="2">
    <source>
        <dbReference type="EMBL" id="MBE6504221.1"/>
    </source>
</evidence>
<comment type="caution">
    <text evidence="2">The sequence shown here is derived from an EMBL/GenBank/DDBJ whole genome shotgun (WGS) entry which is preliminary data.</text>
</comment>
<name>A0A8T3VHI0_9EURY</name>
<keyword evidence="1" id="KW-0175">Coiled coil</keyword>